<feature type="domain" description="Cyclophilin-like" evidence="1">
    <location>
        <begin position="16"/>
        <end position="123"/>
    </location>
</feature>
<proteinExistence type="predicted"/>
<dbReference type="SUPFAM" id="SSF50891">
    <property type="entry name" value="Cyclophilin-like"/>
    <property type="match status" value="1"/>
</dbReference>
<reference evidence="2 3" key="1">
    <citation type="submission" date="2019-10" db="EMBL/GenBank/DDBJ databases">
        <title>Genomic analysis of Raineyella sp. CBA3103.</title>
        <authorList>
            <person name="Roh S.W."/>
        </authorList>
    </citation>
    <scope>NUCLEOTIDE SEQUENCE [LARGE SCALE GENOMIC DNA]</scope>
    <source>
        <strain evidence="2 3">CBA3103</strain>
    </source>
</reference>
<dbReference type="AlphaFoldDB" id="A0A5Q2F824"/>
<evidence type="ECO:0000313" key="2">
    <source>
        <dbReference type="EMBL" id="QGF23120.1"/>
    </source>
</evidence>
<dbReference type="InterPro" id="IPR029000">
    <property type="entry name" value="Cyclophilin-like_dom_sf"/>
</dbReference>
<dbReference type="Gene3D" id="2.40.100.20">
    <property type="match status" value="1"/>
</dbReference>
<evidence type="ECO:0000313" key="3">
    <source>
        <dbReference type="Proteomes" id="UP000386847"/>
    </source>
</evidence>
<dbReference type="InterPro" id="IPR041183">
    <property type="entry name" value="Cyclophilin-like"/>
</dbReference>
<dbReference type="EMBL" id="CP045725">
    <property type="protein sequence ID" value="QGF23120.1"/>
    <property type="molecule type" value="Genomic_DNA"/>
</dbReference>
<dbReference type="Pfam" id="PF18050">
    <property type="entry name" value="Cyclophil_like2"/>
    <property type="match status" value="1"/>
</dbReference>
<keyword evidence="3" id="KW-1185">Reference proteome</keyword>
<dbReference type="KEGG" id="rain:Rai3103_04950"/>
<dbReference type="Proteomes" id="UP000386847">
    <property type="component" value="Chromosome"/>
</dbReference>
<accession>A0A5Q2F824</accession>
<organism evidence="2 3">
    <name type="scientific">Raineyella fluvialis</name>
    <dbReference type="NCBI Taxonomy" id="2662261"/>
    <lineage>
        <taxon>Bacteria</taxon>
        <taxon>Bacillati</taxon>
        <taxon>Actinomycetota</taxon>
        <taxon>Actinomycetes</taxon>
        <taxon>Propionibacteriales</taxon>
        <taxon>Propionibacteriaceae</taxon>
        <taxon>Raineyella</taxon>
    </lineage>
</organism>
<dbReference type="RefSeq" id="WP_153571647.1">
    <property type="nucleotide sequence ID" value="NZ_CP045725.1"/>
</dbReference>
<name>A0A5Q2F824_9ACTN</name>
<sequence length="126" mass="13668">MAPTEHGRTTRIRVRAEGVVLLGRLDDNPAARALVEQLPVTLTFRHFNAAELISPLHRPLPMAGMPAGADPSPQDIGYYAPSRDLVFYYGDVGFWNGIAILGSFESDLAALAHHDGDVTATVELMQ</sequence>
<gene>
    <name evidence="2" type="ORF">Rai3103_04950</name>
</gene>
<evidence type="ECO:0000259" key="1">
    <source>
        <dbReference type="Pfam" id="PF18050"/>
    </source>
</evidence>
<protein>
    <recommendedName>
        <fullName evidence="1">Cyclophilin-like domain-containing protein</fullName>
    </recommendedName>
</protein>